<evidence type="ECO:0000313" key="3">
    <source>
        <dbReference type="Proteomes" id="UP000683493"/>
    </source>
</evidence>
<protein>
    <recommendedName>
        <fullName evidence="4">DUF5666 domain-containing protein</fullName>
    </recommendedName>
</protein>
<accession>A0ABX8JJY2</accession>
<proteinExistence type="predicted"/>
<gene>
    <name evidence="2" type="ORF">KP005_16535</name>
</gene>
<keyword evidence="3" id="KW-1185">Reference proteome</keyword>
<evidence type="ECO:0000256" key="1">
    <source>
        <dbReference type="SAM" id="SignalP"/>
    </source>
</evidence>
<reference evidence="2 3" key="1">
    <citation type="submission" date="2021-06" db="EMBL/GenBank/DDBJ databases">
        <title>Gemonas diversity in paddy soil.</title>
        <authorList>
            <person name="Liu G."/>
        </authorList>
    </citation>
    <scope>NUCLEOTIDE SEQUENCE [LARGE SCALE GENOMIC DNA]</scope>
    <source>
        <strain evidence="2 3">RG29</strain>
    </source>
</reference>
<evidence type="ECO:0008006" key="4">
    <source>
        <dbReference type="Google" id="ProtNLM"/>
    </source>
</evidence>
<organism evidence="2 3">
    <name type="scientific">Geomonas diazotrophica</name>
    <dbReference type="NCBI Taxonomy" id="2843197"/>
    <lineage>
        <taxon>Bacteria</taxon>
        <taxon>Pseudomonadati</taxon>
        <taxon>Thermodesulfobacteriota</taxon>
        <taxon>Desulfuromonadia</taxon>
        <taxon>Geobacterales</taxon>
        <taxon>Geobacteraceae</taxon>
        <taxon>Geomonas</taxon>
    </lineage>
</organism>
<keyword evidence="1" id="KW-0732">Signal</keyword>
<dbReference type="Proteomes" id="UP000683493">
    <property type="component" value="Chromosome"/>
</dbReference>
<feature type="signal peptide" evidence="1">
    <location>
        <begin position="1"/>
        <end position="20"/>
    </location>
</feature>
<feature type="chain" id="PRO_5046759424" description="DUF5666 domain-containing protein" evidence="1">
    <location>
        <begin position="21"/>
        <end position="95"/>
    </location>
</feature>
<dbReference type="EMBL" id="CP076724">
    <property type="protein sequence ID" value="QWV96939.1"/>
    <property type="molecule type" value="Genomic_DNA"/>
</dbReference>
<name>A0ABX8JJY2_9BACT</name>
<sequence length="95" mass="10213">MKLIAALTGITLLAATTVYAGPKSYQVTGPVLEVKDDMIVVQKGSEKWQIAKDKDTKVTGDVKVGSKVTIMYTMKAASIEAKDGAAKPEKKEKKK</sequence>
<evidence type="ECO:0000313" key="2">
    <source>
        <dbReference type="EMBL" id="QWV96939.1"/>
    </source>
</evidence>